<comment type="function">
    <text evidence="1">May be involved in the degradation process of specific misfolded endoplasmic reticulum (ER) luminal proteins.</text>
</comment>
<comment type="subcellular location">
    <subcellularLocation>
        <location evidence="2 8">Endoplasmic reticulum membrane</location>
        <topology evidence="2 8">Multi-pass membrane protein</topology>
    </subcellularLocation>
</comment>
<evidence type="ECO:0000256" key="2">
    <source>
        <dbReference type="ARBA" id="ARBA00004477"/>
    </source>
</evidence>
<comment type="caution">
    <text evidence="8">Lacks conserved residue(s) required for the propagation of feature annotation.</text>
</comment>
<keyword evidence="4 8" id="KW-0812">Transmembrane</keyword>
<evidence type="ECO:0000256" key="7">
    <source>
        <dbReference type="ARBA" id="ARBA00023136"/>
    </source>
</evidence>
<evidence type="ECO:0000256" key="8">
    <source>
        <dbReference type="RuleBase" id="RU363059"/>
    </source>
</evidence>
<dbReference type="InterPro" id="IPR007599">
    <property type="entry name" value="DER1"/>
</dbReference>
<feature type="compositionally biased region" description="Polar residues" evidence="9">
    <location>
        <begin position="211"/>
        <end position="228"/>
    </location>
</feature>
<sequence>MSSPGEWYASLPQVSKTCGTVFLVTTIGAMMQVIDVRTLYLDWYLVTRKMQVWRLVTCFSFIGGFSMRYLVKIMLLANHGVPLERSTYQYRTADYVYMHVFSGLCLLAISFVFPGLQLSFLGSPLLYVVLYVWSRNFSDSPVSIMGFLKLQGFYLPWAYLGIDLIMGMSPVECLLGIFVGHLYYFFGTLYPLRTGRNPLATPAWLKNMVENGTNGSNGQQRYTRQTWQGRGRRLAD</sequence>
<dbReference type="PANTHER" id="PTHR11009">
    <property type="entry name" value="DER1-LIKE PROTEIN, DERLIN"/>
    <property type="match status" value="1"/>
</dbReference>
<keyword evidence="6 8" id="KW-1133">Transmembrane helix</keyword>
<evidence type="ECO:0000256" key="9">
    <source>
        <dbReference type="SAM" id="MobiDB-lite"/>
    </source>
</evidence>
<accession>A0A7S3UAN7</accession>
<reference evidence="10" key="1">
    <citation type="submission" date="2021-01" db="EMBL/GenBank/DDBJ databases">
        <authorList>
            <person name="Corre E."/>
            <person name="Pelletier E."/>
            <person name="Niang G."/>
            <person name="Scheremetjew M."/>
            <person name="Finn R."/>
            <person name="Kale V."/>
            <person name="Holt S."/>
            <person name="Cochrane G."/>
            <person name="Meng A."/>
            <person name="Brown T."/>
            <person name="Cohen L."/>
        </authorList>
    </citation>
    <scope>NUCLEOTIDE SEQUENCE</scope>
    <source>
        <strain evidence="10">CCMP1897</strain>
    </source>
</reference>
<feature type="transmembrane region" description="Helical" evidence="8">
    <location>
        <begin position="95"/>
        <end position="113"/>
    </location>
</feature>
<evidence type="ECO:0000256" key="5">
    <source>
        <dbReference type="ARBA" id="ARBA00022824"/>
    </source>
</evidence>
<feature type="region of interest" description="Disordered" evidence="9">
    <location>
        <begin position="211"/>
        <end position="236"/>
    </location>
</feature>
<evidence type="ECO:0000313" key="10">
    <source>
        <dbReference type="EMBL" id="CAE0607346.1"/>
    </source>
</evidence>
<evidence type="ECO:0000256" key="1">
    <source>
        <dbReference type="ARBA" id="ARBA00003292"/>
    </source>
</evidence>
<feature type="transmembrane region" description="Helical" evidence="8">
    <location>
        <begin position="157"/>
        <end position="186"/>
    </location>
</feature>
<dbReference type="InterPro" id="IPR035952">
    <property type="entry name" value="Rhomboid-like_sf"/>
</dbReference>
<dbReference type="GO" id="GO:0005789">
    <property type="term" value="C:endoplasmic reticulum membrane"/>
    <property type="evidence" value="ECO:0007669"/>
    <property type="project" value="UniProtKB-SubCell"/>
</dbReference>
<evidence type="ECO:0000256" key="3">
    <source>
        <dbReference type="ARBA" id="ARBA00008917"/>
    </source>
</evidence>
<dbReference type="GO" id="GO:0006950">
    <property type="term" value="P:response to stress"/>
    <property type="evidence" value="ECO:0007669"/>
    <property type="project" value="UniProtKB-ARBA"/>
</dbReference>
<name>A0A7S3UAN7_9CHLO</name>
<protein>
    <recommendedName>
        <fullName evidence="8">Derlin</fullName>
    </recommendedName>
</protein>
<keyword evidence="5 8" id="KW-0256">Endoplasmic reticulum</keyword>
<evidence type="ECO:0000256" key="6">
    <source>
        <dbReference type="ARBA" id="ARBA00022989"/>
    </source>
</evidence>
<comment type="function">
    <text evidence="8">May be involved in the degradation of misfolded endoplasmic reticulum (ER) luminal proteins.</text>
</comment>
<dbReference type="Pfam" id="PF04511">
    <property type="entry name" value="DER1"/>
    <property type="match status" value="1"/>
</dbReference>
<proteinExistence type="inferred from homology"/>
<dbReference type="EMBL" id="HBIS01001333">
    <property type="protein sequence ID" value="CAE0607346.1"/>
    <property type="molecule type" value="Transcribed_RNA"/>
</dbReference>
<gene>
    <name evidence="10" type="ORF">PSAL00342_LOCUS1163</name>
</gene>
<keyword evidence="7 8" id="KW-0472">Membrane</keyword>
<organism evidence="10">
    <name type="scientific">Picocystis salinarum</name>
    <dbReference type="NCBI Taxonomy" id="88271"/>
    <lineage>
        <taxon>Eukaryota</taxon>
        <taxon>Viridiplantae</taxon>
        <taxon>Chlorophyta</taxon>
        <taxon>Picocystophyceae</taxon>
        <taxon>Picocystales</taxon>
        <taxon>Picocystaceae</taxon>
        <taxon>Picocystis</taxon>
    </lineage>
</organism>
<dbReference type="SUPFAM" id="SSF144091">
    <property type="entry name" value="Rhomboid-like"/>
    <property type="match status" value="1"/>
</dbReference>
<dbReference type="AlphaFoldDB" id="A0A7S3UAN7"/>
<feature type="transmembrane region" description="Helical" evidence="8">
    <location>
        <begin position="52"/>
        <end position="75"/>
    </location>
</feature>
<comment type="similarity">
    <text evidence="3 8">Belongs to the derlin family.</text>
</comment>
<evidence type="ECO:0000256" key="4">
    <source>
        <dbReference type="ARBA" id="ARBA00022692"/>
    </source>
</evidence>